<dbReference type="AlphaFoldDB" id="B8XGZ1"/>
<keyword evidence="5" id="KW-0732">Signal</keyword>
<evidence type="ECO:0000256" key="4">
    <source>
        <dbReference type="ARBA" id="ARBA00022910"/>
    </source>
</evidence>
<dbReference type="SUPFAM" id="SSF57095">
    <property type="entry name" value="Scorpion toxin-like"/>
    <property type="match status" value="1"/>
</dbReference>
<accession>B8XGZ1</accession>
<sequence>MNHLVMISLALLLMTGGESVRNGFIAEPHNCPFPCVPPICYSLCKQKGASMDCKWLPPHGKSCWCNGLPNNVPIVDKGK</sequence>
<dbReference type="Pfam" id="PF00537">
    <property type="entry name" value="Toxin_3"/>
    <property type="match status" value="1"/>
</dbReference>
<feature type="signal peptide" evidence="5">
    <location>
        <begin position="1"/>
        <end position="19"/>
    </location>
</feature>
<evidence type="ECO:0000256" key="5">
    <source>
        <dbReference type="SAM" id="SignalP"/>
    </source>
</evidence>
<feature type="domain" description="LCN-type CS-alpha/beta" evidence="6">
    <location>
        <begin position="21"/>
        <end position="79"/>
    </location>
</feature>
<proteinExistence type="evidence at transcript level"/>
<evidence type="ECO:0000256" key="1">
    <source>
        <dbReference type="ARBA" id="ARBA00004613"/>
    </source>
</evidence>
<dbReference type="EMBL" id="FJ360780">
    <property type="protein sequence ID" value="ACJ23100.1"/>
    <property type="molecule type" value="mRNA"/>
</dbReference>
<feature type="chain" id="PRO_5002880604" evidence="5">
    <location>
        <begin position="20"/>
        <end position="79"/>
    </location>
</feature>
<keyword evidence="4" id="KW-0738">Voltage-gated sodium channel impairing toxin</keyword>
<dbReference type="GO" id="GO:0005576">
    <property type="term" value="C:extracellular region"/>
    <property type="evidence" value="ECO:0007669"/>
    <property type="project" value="UniProtKB-SubCell"/>
</dbReference>
<keyword evidence="4" id="KW-0800">Toxin</keyword>
<name>B8XGZ1_BUTIS</name>
<dbReference type="InterPro" id="IPR002061">
    <property type="entry name" value="Scorpion_toxinL/defensin"/>
</dbReference>
<dbReference type="InterPro" id="IPR036574">
    <property type="entry name" value="Scorpion_toxin-like_sf"/>
</dbReference>
<dbReference type="CDD" id="cd23106">
    <property type="entry name" value="neurotoxins_LC_scorpion"/>
    <property type="match status" value="1"/>
</dbReference>
<dbReference type="Gene3D" id="3.30.30.10">
    <property type="entry name" value="Knottin, scorpion toxin-like"/>
    <property type="match status" value="1"/>
</dbReference>
<evidence type="ECO:0000259" key="6">
    <source>
        <dbReference type="PROSITE" id="PS51863"/>
    </source>
</evidence>
<reference evidence="7" key="1">
    <citation type="submission" date="2008-10" db="EMBL/GenBank/DDBJ databases">
        <title>Buthus occitanus israelis scorpion toxin.</title>
        <authorList>
            <person name="Zilberberg N."/>
            <person name="Kozminsky-Atias A."/>
        </authorList>
    </citation>
    <scope>NUCLEOTIDE SEQUENCE</scope>
</reference>
<evidence type="ECO:0000313" key="7">
    <source>
        <dbReference type="EMBL" id="ACJ23100.1"/>
    </source>
</evidence>
<keyword evidence="3" id="KW-0872">Ion channel impairing toxin</keyword>
<evidence type="ECO:0000256" key="3">
    <source>
        <dbReference type="ARBA" id="ARBA00022872"/>
    </source>
</evidence>
<organism evidence="7">
    <name type="scientific">Buthus israelis</name>
    <name type="common">Israeli scorpion</name>
    <name type="synonym">Buthus occitanus israelis</name>
    <dbReference type="NCBI Taxonomy" id="2899555"/>
    <lineage>
        <taxon>Eukaryota</taxon>
        <taxon>Metazoa</taxon>
        <taxon>Ecdysozoa</taxon>
        <taxon>Arthropoda</taxon>
        <taxon>Chelicerata</taxon>
        <taxon>Arachnida</taxon>
        <taxon>Scorpiones</taxon>
        <taxon>Buthida</taxon>
        <taxon>Buthoidea</taxon>
        <taxon>Buthidae</taxon>
        <taxon>Buthus</taxon>
    </lineage>
</organism>
<dbReference type="InterPro" id="IPR044062">
    <property type="entry name" value="LCN-type_CS_alpha_beta_dom"/>
</dbReference>
<dbReference type="PROSITE" id="PS51863">
    <property type="entry name" value="LCN_CSAB"/>
    <property type="match status" value="1"/>
</dbReference>
<evidence type="ECO:0000256" key="2">
    <source>
        <dbReference type="ARBA" id="ARBA00022525"/>
    </source>
</evidence>
<protein>
    <submittedName>
        <fullName evidence="7">Putative alpha toxin Tx629</fullName>
    </submittedName>
</protein>
<comment type="subcellular location">
    <subcellularLocation>
        <location evidence="1">Secreted</location>
    </subcellularLocation>
</comment>
<keyword evidence="2" id="KW-0964">Secreted</keyword>
<dbReference type="GO" id="GO:0019871">
    <property type="term" value="F:sodium channel inhibitor activity"/>
    <property type="evidence" value="ECO:0007669"/>
    <property type="project" value="InterPro"/>
</dbReference>